<evidence type="ECO:0000256" key="3">
    <source>
        <dbReference type="ARBA" id="ARBA00044493"/>
    </source>
</evidence>
<dbReference type="PROSITE" id="PS51375">
    <property type="entry name" value="PPR"/>
    <property type="match status" value="3"/>
</dbReference>
<dbReference type="EMBL" id="ML993983">
    <property type="protein sequence ID" value="KAF2201267.1"/>
    <property type="molecule type" value="Genomic_DNA"/>
</dbReference>
<keyword evidence="2" id="KW-0677">Repeat</keyword>
<organism evidence="6 7">
    <name type="scientific">Delitschia confertaspora ATCC 74209</name>
    <dbReference type="NCBI Taxonomy" id="1513339"/>
    <lineage>
        <taxon>Eukaryota</taxon>
        <taxon>Fungi</taxon>
        <taxon>Dikarya</taxon>
        <taxon>Ascomycota</taxon>
        <taxon>Pezizomycotina</taxon>
        <taxon>Dothideomycetes</taxon>
        <taxon>Pleosporomycetidae</taxon>
        <taxon>Pleosporales</taxon>
        <taxon>Delitschiaceae</taxon>
        <taxon>Delitschia</taxon>
    </lineage>
</organism>
<feature type="repeat" description="PPR" evidence="5">
    <location>
        <begin position="541"/>
        <end position="575"/>
    </location>
</feature>
<keyword evidence="7" id="KW-1185">Reference proteome</keyword>
<dbReference type="NCBIfam" id="TIGR00756">
    <property type="entry name" value="PPR"/>
    <property type="match status" value="2"/>
</dbReference>
<dbReference type="InterPro" id="IPR011990">
    <property type="entry name" value="TPR-like_helical_dom_sf"/>
</dbReference>
<protein>
    <recommendedName>
        <fullName evidence="8">Pentacotripeptide-repeat region of PRORP domain-containing protein</fullName>
    </recommendedName>
</protein>
<dbReference type="AlphaFoldDB" id="A0A9P4JQI4"/>
<dbReference type="Pfam" id="PF13812">
    <property type="entry name" value="PPR_3"/>
    <property type="match status" value="1"/>
</dbReference>
<feature type="repeat" description="PPR" evidence="5">
    <location>
        <begin position="653"/>
        <end position="687"/>
    </location>
</feature>
<comment type="similarity">
    <text evidence="1">Belongs to the CCM1 family.</text>
</comment>
<comment type="subunit">
    <text evidence="4">Binds to mitochondrial small subunit 15S rRNA.</text>
</comment>
<name>A0A9P4JQI4_9PLEO</name>
<dbReference type="PANTHER" id="PTHR47447:SF17">
    <property type="entry name" value="OS12G0638900 PROTEIN"/>
    <property type="match status" value="1"/>
</dbReference>
<proteinExistence type="inferred from homology"/>
<gene>
    <name evidence="6" type="ORF">GQ43DRAFT_463300</name>
</gene>
<evidence type="ECO:0000256" key="2">
    <source>
        <dbReference type="ARBA" id="ARBA00022737"/>
    </source>
</evidence>
<dbReference type="Pfam" id="PF13041">
    <property type="entry name" value="PPR_2"/>
    <property type="match status" value="2"/>
</dbReference>
<comment type="function">
    <text evidence="3">Regulates mitochondrial small subunit maturation by controlling 15S rRNA 5'-end processing. Localizes to the 5' precursor of the 15S rRNA in a position that is subsequently occupied by mS47 in the mature yeast mtSSU. Uses structure and sequence-specific RNA recognition, binding to a single-stranded region of the precursor and specifically recognizing bases -6 to -1. The exchange of Ccm1 for mS47 is coupled to the irreversible removal of precursor rRNA that is accompanied by conformational changes of the mitoribosomal proteins uS5m and mS26. These conformational changes signal completion of 5'-end rRNA processing through protection of the mature 5'-end of the 15S rRNA and stabilization of mS47. The removal of the 5' precursor together with the dissociation of Ccm1 may be catalyzed by the 5'-3' exoribonuclease Pet127. Involved in the specific removal of group I introns in mitochondrial encoded transcripts.</text>
</comment>
<evidence type="ECO:0000256" key="1">
    <source>
        <dbReference type="ARBA" id="ARBA00006192"/>
    </source>
</evidence>
<dbReference type="InterPro" id="IPR002885">
    <property type="entry name" value="PPR_rpt"/>
</dbReference>
<evidence type="ECO:0000256" key="4">
    <source>
        <dbReference type="ARBA" id="ARBA00044511"/>
    </source>
</evidence>
<evidence type="ECO:0000256" key="5">
    <source>
        <dbReference type="PROSITE-ProRule" id="PRU00708"/>
    </source>
</evidence>
<reference evidence="6" key="1">
    <citation type="journal article" date="2020" name="Stud. Mycol.">
        <title>101 Dothideomycetes genomes: a test case for predicting lifestyles and emergence of pathogens.</title>
        <authorList>
            <person name="Haridas S."/>
            <person name="Albert R."/>
            <person name="Binder M."/>
            <person name="Bloem J."/>
            <person name="Labutti K."/>
            <person name="Salamov A."/>
            <person name="Andreopoulos B."/>
            <person name="Baker S."/>
            <person name="Barry K."/>
            <person name="Bills G."/>
            <person name="Bluhm B."/>
            <person name="Cannon C."/>
            <person name="Castanera R."/>
            <person name="Culley D."/>
            <person name="Daum C."/>
            <person name="Ezra D."/>
            <person name="Gonzalez J."/>
            <person name="Henrissat B."/>
            <person name="Kuo A."/>
            <person name="Liang C."/>
            <person name="Lipzen A."/>
            <person name="Lutzoni F."/>
            <person name="Magnuson J."/>
            <person name="Mondo S."/>
            <person name="Nolan M."/>
            <person name="Ohm R."/>
            <person name="Pangilinan J."/>
            <person name="Park H.-J."/>
            <person name="Ramirez L."/>
            <person name="Alfaro M."/>
            <person name="Sun H."/>
            <person name="Tritt A."/>
            <person name="Yoshinaga Y."/>
            <person name="Zwiers L.-H."/>
            <person name="Turgeon B."/>
            <person name="Goodwin S."/>
            <person name="Spatafora J."/>
            <person name="Crous P."/>
            <person name="Grigoriev I."/>
        </authorList>
    </citation>
    <scope>NUCLEOTIDE SEQUENCE</scope>
    <source>
        <strain evidence="6">ATCC 74209</strain>
    </source>
</reference>
<dbReference type="Proteomes" id="UP000799536">
    <property type="component" value="Unassembled WGS sequence"/>
</dbReference>
<dbReference type="Gene3D" id="1.25.40.10">
    <property type="entry name" value="Tetratricopeptide repeat domain"/>
    <property type="match status" value="2"/>
</dbReference>
<evidence type="ECO:0000313" key="6">
    <source>
        <dbReference type="EMBL" id="KAF2201267.1"/>
    </source>
</evidence>
<evidence type="ECO:0008006" key="8">
    <source>
        <dbReference type="Google" id="ProtNLM"/>
    </source>
</evidence>
<sequence>MIDRASTCLESGGRQLLRVPKKCMRSRRMLHSSFWYNSASDLSLPAWWVPSSDQPGSDVPVDNPRTNHAHLKGQCGHDGELLEFLYPVKTLAFIRRMSSYNWDTIDIQRRTQLGTGGIRRFSSTSRKEYGEDGVTVKESGLASELKQWLRNSSAEDALRKLLESREPGKQLLAWRLYEAIHERERAPALCADLLEYLNKSEAESVDANRSLQIFNALADEHRRTSSYRAAISAYLKLGVIGPAVKLHEEAARRSVGLDFGTNILLGRVIQDNQWELTMRVYLSFMQFWGSEGVDEEIPGLWTVVSALPDLPNNAASLLEYIRQYEHEFPAASDKRMLLNSFLSGFVPTVIESIFSAAEPNENFIRGFFDGLKTQGLSRPLYYELAIQKMLSLPAYQDYLNRHKLFLNLYNEFRDEALLKSDSSFRPSRKLIQSLITQLGRHGSYRIRHHRMTTVPELVEDWRRWYGSLPDHLLYLLMTLYAKAGDAVKVHDCFEELLKQSKRPITLRQLNQLLYVHARRKDVESTFAQFKRISKEFNMVPDITSWNILIYAHVRAEDLDGALSRFKDLLSSKVSPDEYTFGPLLDLSAKRGDVESVESLFSSATSVRVPIHKQVAARASLVLAHINADDMPGAEDAAQTMLADHRAGTLPGSLTSTWNILITHYALRRDVDASRRMYREMVENNILLDTWTYAALMRSLIELKQTNAAYKILKVTMPNNNIRVHAFHYALVITGFVSERQLDRAMHAHKRMTERKVKPSIASRLASLQAIGLTELTKLKAQRKKDPLTRLVEVEQSIREILAENDASDLAIGEPRHSSFLDSAQHSAPSGYFGLLILLYGTRGAYSVCKALFEAVTDRGADQSSLYEAPLSLLTAIMEAHARNGEYEEVEKCWMLARIQANKLTKTWQQATGLPGTWRLKMDSIFDPSTQGNVTAKTIALNRRHILTQPTRIYIRSLLKQKGLSAVKKAQKNISDLLTNGYIIDNITWNEFIQMLAKSGRMIDAFTACEGYLMPNFFGWLPMNPFYKRKELPGYKYMDVRPRDVANKLSIPRYETLVVLAAAYARVKRQEAVGIRQSPQEGDVWASDVLQKIAPKTIHAIETLPQVSNDPLQRKYLVGL</sequence>
<accession>A0A9P4JQI4</accession>
<dbReference type="PANTHER" id="PTHR47447">
    <property type="entry name" value="OS03G0856100 PROTEIN"/>
    <property type="match status" value="1"/>
</dbReference>
<feature type="repeat" description="PPR" evidence="5">
    <location>
        <begin position="724"/>
        <end position="758"/>
    </location>
</feature>
<comment type="caution">
    <text evidence="6">The sequence shown here is derived from an EMBL/GenBank/DDBJ whole genome shotgun (WGS) entry which is preliminary data.</text>
</comment>
<evidence type="ECO:0000313" key="7">
    <source>
        <dbReference type="Proteomes" id="UP000799536"/>
    </source>
</evidence>
<dbReference type="OrthoDB" id="185373at2759"/>